<accession>A0AAD7TC36</accession>
<reference evidence="2" key="1">
    <citation type="journal article" date="2023" name="Science">
        <title>Genome structures resolve the early diversification of teleost fishes.</title>
        <authorList>
            <person name="Parey E."/>
            <person name="Louis A."/>
            <person name="Montfort J."/>
            <person name="Bouchez O."/>
            <person name="Roques C."/>
            <person name="Iampietro C."/>
            <person name="Lluch J."/>
            <person name="Castinel A."/>
            <person name="Donnadieu C."/>
            <person name="Desvignes T."/>
            <person name="Floi Bucao C."/>
            <person name="Jouanno E."/>
            <person name="Wen M."/>
            <person name="Mejri S."/>
            <person name="Dirks R."/>
            <person name="Jansen H."/>
            <person name="Henkel C."/>
            <person name="Chen W.J."/>
            <person name="Zahm M."/>
            <person name="Cabau C."/>
            <person name="Klopp C."/>
            <person name="Thompson A.W."/>
            <person name="Robinson-Rechavi M."/>
            <person name="Braasch I."/>
            <person name="Lecointre G."/>
            <person name="Bobe J."/>
            <person name="Postlethwait J.H."/>
            <person name="Berthelot C."/>
            <person name="Roest Crollius H."/>
            <person name="Guiguen Y."/>
        </authorList>
    </citation>
    <scope>NUCLEOTIDE SEQUENCE</scope>
    <source>
        <strain evidence="2">NC1722</strain>
    </source>
</reference>
<dbReference type="Gene3D" id="2.40.10.10">
    <property type="entry name" value="Trypsin-like serine proteases"/>
    <property type="match status" value="2"/>
</dbReference>
<dbReference type="EMBL" id="JAINUG010000002">
    <property type="protein sequence ID" value="KAJ8418216.1"/>
    <property type="molecule type" value="Genomic_DNA"/>
</dbReference>
<dbReference type="EC" id="3.4.21.-" evidence="1"/>
<comment type="similarity">
    <text evidence="1">Belongs to the peptidase S1B family.</text>
</comment>
<dbReference type="Pfam" id="PF13365">
    <property type="entry name" value="Trypsin_2"/>
    <property type="match status" value="1"/>
</dbReference>
<dbReference type="PANTHER" id="PTHR21004:SF0">
    <property type="entry name" value="PEROXISOMAL LEADER PEPTIDE-PROCESSING PROTEASE"/>
    <property type="match status" value="1"/>
</dbReference>
<keyword evidence="1" id="KW-0378">Hydrolase</keyword>
<evidence type="ECO:0000313" key="2">
    <source>
        <dbReference type="EMBL" id="KAJ8418216.1"/>
    </source>
</evidence>
<comment type="function">
    <text evidence="1">Peroxisomal protease that mediates both the removal of the leader peptide from proteins containing a PTS2 target sequence and processes several PTS1-containing proteins. Catalyzes the processing of PTS1-proteins involved in the peroxisomal beta-oxidation of fatty acids.</text>
</comment>
<dbReference type="SUPFAM" id="SSF50494">
    <property type="entry name" value="Trypsin-like serine proteases"/>
    <property type="match status" value="1"/>
</dbReference>
<organism evidence="2 3">
    <name type="scientific">Aldrovandia affinis</name>
    <dbReference type="NCBI Taxonomy" id="143900"/>
    <lineage>
        <taxon>Eukaryota</taxon>
        <taxon>Metazoa</taxon>
        <taxon>Chordata</taxon>
        <taxon>Craniata</taxon>
        <taxon>Vertebrata</taxon>
        <taxon>Euteleostomi</taxon>
        <taxon>Actinopterygii</taxon>
        <taxon>Neopterygii</taxon>
        <taxon>Teleostei</taxon>
        <taxon>Notacanthiformes</taxon>
        <taxon>Halosauridae</taxon>
        <taxon>Aldrovandia</taxon>
    </lineage>
</organism>
<comment type="subcellular location">
    <subcellularLocation>
        <location evidence="1">Peroxisome</location>
    </subcellularLocation>
</comment>
<keyword evidence="1" id="KW-0645">Protease</keyword>
<dbReference type="InterPro" id="IPR009003">
    <property type="entry name" value="Peptidase_S1_PA"/>
</dbReference>
<dbReference type="InterPro" id="IPR043504">
    <property type="entry name" value="Peptidase_S1_PA_chymotrypsin"/>
</dbReference>
<comment type="PTM">
    <text evidence="1">The full-lengh TYSND1 is the active the proteolytic processing of PTS1- and PTS2-proteins and in self-cleavage, and intermolecular self-cleavage of TYSND1 down-regulates its protease activity.</text>
</comment>
<dbReference type="InterPro" id="IPR039245">
    <property type="entry name" value="TYSND1/DEG15"/>
</dbReference>
<protein>
    <recommendedName>
        <fullName evidence="1">Peroxisomal leader peptide-processing protease</fullName>
        <ecNumber evidence="1">3.4.21.-</ecNumber>
    </recommendedName>
</protein>
<dbReference type="GO" id="GO:0016485">
    <property type="term" value="P:protein processing"/>
    <property type="evidence" value="ECO:0007669"/>
    <property type="project" value="InterPro"/>
</dbReference>
<evidence type="ECO:0000256" key="1">
    <source>
        <dbReference type="PIRNR" id="PIRNR037989"/>
    </source>
</evidence>
<name>A0AAD7TC36_9TELE</name>
<gene>
    <name evidence="2" type="ORF">AAFF_G00139250</name>
</gene>
<evidence type="ECO:0000313" key="3">
    <source>
        <dbReference type="Proteomes" id="UP001221898"/>
    </source>
</evidence>
<sequence>MGTLSKGIVSNLAGDDNALILTDARCLPGTEGGGVFVQNGDNAYLVGLIVSPLCWKSNEWIGLSLVCSLHLILRNVIMSANRQDLLKEIFAHLQLDSNGIVANEGRRSAGENHPMVALVESGQFWGSGILMNSQLMLTCRHVLNGRSRLMVRFKTNGRFVAVMGEVLYSTEVTSPYDVALVRLNKPLPDVVVPTLASSFKPGEDVYVIGYGALGQSCGPMVTSGVLSKAFSCHSQPVMLQTTCAVQAGASGGAVVRAQTGELLGLVASNTRDIVAGVTYPHLNFSVPVSVLKPLLQRFAQTGDPTVFQELNTTDEGVRRAWRLQNMSQQPPQSKL</sequence>
<dbReference type="GO" id="GO:0004252">
    <property type="term" value="F:serine-type endopeptidase activity"/>
    <property type="evidence" value="ECO:0007669"/>
    <property type="project" value="InterPro"/>
</dbReference>
<dbReference type="GO" id="GO:0031998">
    <property type="term" value="P:regulation of fatty acid beta-oxidation"/>
    <property type="evidence" value="ECO:0007669"/>
    <property type="project" value="TreeGrafter"/>
</dbReference>
<proteinExistence type="inferred from homology"/>
<keyword evidence="1" id="KW-0576">Peroxisome</keyword>
<keyword evidence="1" id="KW-0720">Serine protease</keyword>
<dbReference type="GO" id="GO:0005777">
    <property type="term" value="C:peroxisome"/>
    <property type="evidence" value="ECO:0007669"/>
    <property type="project" value="UniProtKB-SubCell"/>
</dbReference>
<dbReference type="Proteomes" id="UP001221898">
    <property type="component" value="Unassembled WGS sequence"/>
</dbReference>
<comment type="caution">
    <text evidence="2">The sequence shown here is derived from an EMBL/GenBank/DDBJ whole genome shotgun (WGS) entry which is preliminary data.</text>
</comment>
<dbReference type="AlphaFoldDB" id="A0AAD7TC36"/>
<keyword evidence="3" id="KW-1185">Reference proteome</keyword>
<dbReference type="PANTHER" id="PTHR21004">
    <property type="entry name" value="SERINE PROTEASE-RELATED"/>
    <property type="match status" value="1"/>
</dbReference>